<sequence length="76" mass="8992">MTAKWDILRPPVKKRPIKEEAVPLCRVLPPRLARTPGILEYLNRNVVIRPTMRVAMELKLRYREIAELLKHNNFDC</sequence>
<proteinExistence type="predicted"/>
<protein>
    <submittedName>
        <fullName evidence="1">Uncharacterized protein</fullName>
    </submittedName>
</protein>
<evidence type="ECO:0000313" key="1">
    <source>
        <dbReference type="EMBL" id="QCW23784.1"/>
    </source>
</evidence>
<name>A0A4Y5P1D4_9CAUD</name>
<dbReference type="Proteomes" id="UP000308921">
    <property type="component" value="Segment"/>
</dbReference>
<evidence type="ECO:0000313" key="2">
    <source>
        <dbReference type="Proteomes" id="UP000308921"/>
    </source>
</evidence>
<gene>
    <name evidence="1" type="ORF">AAS21_gp046</name>
</gene>
<organism evidence="1 2">
    <name type="scientific">Pantoea phage vB_PagS_AAS21</name>
    <dbReference type="NCBI Taxonomy" id="2575261"/>
    <lineage>
        <taxon>Viruses</taxon>
        <taxon>Duplodnaviria</taxon>
        <taxon>Heunggongvirae</taxon>
        <taxon>Uroviricota</taxon>
        <taxon>Caudoviricetes</taxon>
        <taxon>Demerecviridae</taxon>
        <taxon>Keyvirus</taxon>
        <taxon>Keyvirus AAS21</taxon>
    </lineage>
</organism>
<reference evidence="1 2" key="1">
    <citation type="submission" date="2019-04" db="EMBL/GenBank/DDBJ databases">
        <title>Complete genome sequence of Pantoea bacteriophage vB_PagS_AAS21.</title>
        <authorList>
            <person name="Truncaite L."/>
            <person name="Simoliuniene M."/>
            <person name="Zajanckauskaite A."/>
            <person name="Meskys R."/>
            <person name="Simoliunas E."/>
        </authorList>
    </citation>
    <scope>NUCLEOTIDE SEQUENCE [LARGE SCALE GENOMIC DNA]</scope>
</reference>
<keyword evidence="2" id="KW-1185">Reference proteome</keyword>
<accession>A0A4Y5P1D4</accession>
<dbReference type="EMBL" id="MK770119">
    <property type="protein sequence ID" value="QCW23784.1"/>
    <property type="molecule type" value="Genomic_DNA"/>
</dbReference>